<name>A0A3E2BKC3_9BACT</name>
<protein>
    <submittedName>
        <fullName evidence="1">DNA polymerase III alpha subunit</fullName>
    </submittedName>
</protein>
<dbReference type="AlphaFoldDB" id="A0A3E2BKC3"/>
<evidence type="ECO:0000313" key="2">
    <source>
        <dbReference type="Proteomes" id="UP000257323"/>
    </source>
</evidence>
<gene>
    <name evidence="1" type="ORF">OP8BY_0733</name>
</gene>
<dbReference type="Proteomes" id="UP000257323">
    <property type="component" value="Unassembled WGS sequence"/>
</dbReference>
<comment type="caution">
    <text evidence="1">The sequence shown here is derived from an EMBL/GenBank/DDBJ whole genome shotgun (WGS) entry which is preliminary data.</text>
</comment>
<proteinExistence type="predicted"/>
<sequence>MEDFLARVKPGQSDLLALIQAGALDSLEPNRSQQVLRYFQGVSELKVADIADEEKRKLQLEKLGFLPVGDPLEFLDGRRPPLRIAQLKDLAGQMVELAVRIIDAREIRTARGLTYFYLFEDETGLVEGVGQRKALAFGSPPVCFLRAEVRLQDGSHPRLLNCTFLRTF</sequence>
<accession>A0A3E2BKC3</accession>
<evidence type="ECO:0000313" key="1">
    <source>
        <dbReference type="EMBL" id="RFT15102.1"/>
    </source>
</evidence>
<reference evidence="1 2" key="1">
    <citation type="submission" date="2018-08" db="EMBL/GenBank/DDBJ databases">
        <title>Genome analysis of the thermophilic bacterium of the candidate phylum Aminicenantes from deep subsurface aquifer revealed its physiology and ecological role.</title>
        <authorList>
            <person name="Kadnikov V.V."/>
            <person name="Mardanov A.V."/>
            <person name="Beletsky A.V."/>
            <person name="Karnachuk O.V."/>
            <person name="Ravin N.V."/>
        </authorList>
    </citation>
    <scope>NUCLEOTIDE SEQUENCE [LARGE SCALE GENOMIC DNA]</scope>
    <source>
        <strain evidence="1">BY38</strain>
    </source>
</reference>
<organism evidence="1 2">
    <name type="scientific">Candidatus Saccharicenans subterraneus</name>
    <dbReference type="NCBI Taxonomy" id="2508984"/>
    <lineage>
        <taxon>Bacteria</taxon>
        <taxon>Candidatus Aminicenantota</taxon>
        <taxon>Candidatus Aminicenantia</taxon>
        <taxon>Candidatus Aminicenantales</taxon>
        <taxon>Candidatus Saccharicenantaceae</taxon>
        <taxon>Candidatus Saccharicenans</taxon>
    </lineage>
</organism>
<dbReference type="EMBL" id="QUAH01000013">
    <property type="protein sequence ID" value="RFT15102.1"/>
    <property type="molecule type" value="Genomic_DNA"/>
</dbReference>